<protein>
    <submittedName>
        <fullName evidence="1">Uncharacterized protein</fullName>
    </submittedName>
</protein>
<dbReference type="OrthoDB" id="8020472at2"/>
<sequence>MFDQAVQFSEAFRQGAGQMQGLLIPALKGCPHCRTVQMISAPALGMCDDCGAELKVLDPKDA</sequence>
<accession>A0A512BLQ8</accession>
<reference evidence="1 2" key="1">
    <citation type="submission" date="2019-07" db="EMBL/GenBank/DDBJ databases">
        <title>Whole genome shotgun sequence of Microvirga aerophila NBRC 106136.</title>
        <authorList>
            <person name="Hosoyama A."/>
            <person name="Uohara A."/>
            <person name="Ohji S."/>
            <person name="Ichikawa N."/>
        </authorList>
    </citation>
    <scope>NUCLEOTIDE SEQUENCE [LARGE SCALE GENOMIC DNA]</scope>
    <source>
        <strain evidence="1 2">NBRC 106136</strain>
    </source>
</reference>
<gene>
    <name evidence="1" type="ORF">MAE02_05850</name>
</gene>
<name>A0A512BLQ8_9HYPH</name>
<comment type="caution">
    <text evidence="1">The sequence shown here is derived from an EMBL/GenBank/DDBJ whole genome shotgun (WGS) entry which is preliminary data.</text>
</comment>
<dbReference type="AlphaFoldDB" id="A0A512BLQ8"/>
<dbReference type="RefSeq" id="WP_114185205.1">
    <property type="nucleotide sequence ID" value="NZ_BJYU01000004.1"/>
</dbReference>
<evidence type="ECO:0000313" key="1">
    <source>
        <dbReference type="EMBL" id="GEO12889.1"/>
    </source>
</evidence>
<evidence type="ECO:0000313" key="2">
    <source>
        <dbReference type="Proteomes" id="UP000321085"/>
    </source>
</evidence>
<dbReference type="Proteomes" id="UP000321085">
    <property type="component" value="Unassembled WGS sequence"/>
</dbReference>
<organism evidence="1 2">
    <name type="scientific">Microvirga aerophila</name>
    <dbReference type="NCBI Taxonomy" id="670291"/>
    <lineage>
        <taxon>Bacteria</taxon>
        <taxon>Pseudomonadati</taxon>
        <taxon>Pseudomonadota</taxon>
        <taxon>Alphaproteobacteria</taxon>
        <taxon>Hyphomicrobiales</taxon>
        <taxon>Methylobacteriaceae</taxon>
        <taxon>Microvirga</taxon>
    </lineage>
</organism>
<proteinExistence type="predicted"/>
<dbReference type="EMBL" id="BJYU01000004">
    <property type="protein sequence ID" value="GEO12889.1"/>
    <property type="molecule type" value="Genomic_DNA"/>
</dbReference>
<keyword evidence="2" id="KW-1185">Reference proteome</keyword>